<dbReference type="InterPro" id="IPR029060">
    <property type="entry name" value="PIN-like_dom_sf"/>
</dbReference>
<dbReference type="CDD" id="cd09873">
    <property type="entry name" value="PIN_Pae0151-like"/>
    <property type="match status" value="1"/>
</dbReference>
<keyword evidence="1" id="KW-0460">Magnesium</keyword>
<reference evidence="3 4" key="1">
    <citation type="submission" date="2020-08" db="EMBL/GenBank/DDBJ databases">
        <title>Bridging the membrane lipid divide: bacteria of the FCB group superphylum have the potential to synthesize archaeal ether lipids.</title>
        <authorList>
            <person name="Villanueva L."/>
            <person name="Von Meijenfeldt F.A.B."/>
            <person name="Westbye A.B."/>
            <person name="Yadav S."/>
            <person name="Hopmans E.C."/>
            <person name="Dutilh B.E."/>
            <person name="Sinninghe Damste J.S."/>
        </authorList>
    </citation>
    <scope>NUCLEOTIDE SEQUENCE [LARGE SCALE GENOMIC DNA]</scope>
    <source>
        <strain evidence="3">NIOZ-UU30</strain>
    </source>
</reference>
<evidence type="ECO:0000256" key="1">
    <source>
        <dbReference type="ARBA" id="ARBA00022842"/>
    </source>
</evidence>
<dbReference type="Gene3D" id="3.40.50.1010">
    <property type="entry name" value="5'-nuclease"/>
    <property type="match status" value="1"/>
</dbReference>
<organism evidence="3 4">
    <name type="scientific">Candidatus Desulfatibia profunda</name>
    <dbReference type="NCBI Taxonomy" id="2841695"/>
    <lineage>
        <taxon>Bacteria</taxon>
        <taxon>Pseudomonadati</taxon>
        <taxon>Thermodesulfobacteriota</taxon>
        <taxon>Desulfobacteria</taxon>
        <taxon>Desulfobacterales</taxon>
        <taxon>Desulfobacterales incertae sedis</taxon>
        <taxon>Candidatus Desulfatibia</taxon>
    </lineage>
</organism>
<dbReference type="AlphaFoldDB" id="A0A8J6NUS6"/>
<gene>
    <name evidence="3" type="ORF">H8E23_02435</name>
</gene>
<dbReference type="Pfam" id="PF01850">
    <property type="entry name" value="PIN"/>
    <property type="match status" value="1"/>
</dbReference>
<accession>A0A8J6NUS6</accession>
<dbReference type="EMBL" id="JACNJH010000077">
    <property type="protein sequence ID" value="MBC8360243.1"/>
    <property type="molecule type" value="Genomic_DNA"/>
</dbReference>
<dbReference type="InterPro" id="IPR044153">
    <property type="entry name" value="PIN_Pae0151-like"/>
</dbReference>
<comment type="caution">
    <text evidence="3">The sequence shown here is derived from an EMBL/GenBank/DDBJ whole genome shotgun (WGS) entry which is preliminary data.</text>
</comment>
<dbReference type="SUPFAM" id="SSF88723">
    <property type="entry name" value="PIN domain-like"/>
    <property type="match status" value="1"/>
</dbReference>
<dbReference type="PANTHER" id="PTHR35901:SF1">
    <property type="entry name" value="EXONUCLEASE VAPC9"/>
    <property type="match status" value="1"/>
</dbReference>
<evidence type="ECO:0000313" key="4">
    <source>
        <dbReference type="Proteomes" id="UP000603434"/>
    </source>
</evidence>
<proteinExistence type="predicted"/>
<dbReference type="Proteomes" id="UP000603434">
    <property type="component" value="Unassembled WGS sequence"/>
</dbReference>
<protein>
    <submittedName>
        <fullName evidence="3">Type II toxin-antitoxin system VapC family toxin</fullName>
    </submittedName>
</protein>
<dbReference type="InterPro" id="IPR051619">
    <property type="entry name" value="TypeII_TA_RNase_PINc/VapC"/>
</dbReference>
<name>A0A8J6NUS6_9BACT</name>
<dbReference type="PANTHER" id="PTHR35901">
    <property type="entry name" value="RIBONUCLEASE VAPC3"/>
    <property type="match status" value="1"/>
</dbReference>
<sequence>MKRLVLDASVAAKWYLEEQYSDAAFQLASREPEWVIPDLFFAEMGNVFWKKVRGGEMDEADAKEALTDLLSFGFKQRETRALTPYALELAVEFQCSVYDGLYLAVAIDENCPLITADQKFYRIFSKTALGEHLLWIEDLK</sequence>
<feature type="domain" description="PIN" evidence="2">
    <location>
        <begin position="5"/>
        <end position="123"/>
    </location>
</feature>
<dbReference type="InterPro" id="IPR002716">
    <property type="entry name" value="PIN_dom"/>
</dbReference>
<evidence type="ECO:0000313" key="3">
    <source>
        <dbReference type="EMBL" id="MBC8360243.1"/>
    </source>
</evidence>
<evidence type="ECO:0000259" key="2">
    <source>
        <dbReference type="Pfam" id="PF01850"/>
    </source>
</evidence>